<organism evidence="8 9">
    <name type="scientific">Oceanitalea stevensii</name>
    <dbReference type="NCBI Taxonomy" id="2763072"/>
    <lineage>
        <taxon>Bacteria</taxon>
        <taxon>Bacillati</taxon>
        <taxon>Actinomycetota</taxon>
        <taxon>Actinomycetes</taxon>
        <taxon>Micrococcales</taxon>
        <taxon>Bogoriellaceae</taxon>
        <taxon>Georgenia</taxon>
    </lineage>
</organism>
<evidence type="ECO:0000256" key="3">
    <source>
        <dbReference type="ARBA" id="ARBA00022692"/>
    </source>
</evidence>
<evidence type="ECO:0000259" key="7">
    <source>
        <dbReference type="Pfam" id="PF12698"/>
    </source>
</evidence>
<evidence type="ECO:0000256" key="4">
    <source>
        <dbReference type="ARBA" id="ARBA00022989"/>
    </source>
</evidence>
<dbReference type="InterPro" id="IPR051449">
    <property type="entry name" value="ABC-2_transporter_component"/>
</dbReference>
<feature type="transmembrane region" description="Helical" evidence="6">
    <location>
        <begin position="305"/>
        <end position="330"/>
    </location>
</feature>
<evidence type="ECO:0000256" key="1">
    <source>
        <dbReference type="ARBA" id="ARBA00004651"/>
    </source>
</evidence>
<feature type="transmembrane region" description="Helical" evidence="6">
    <location>
        <begin position="233"/>
        <end position="259"/>
    </location>
</feature>
<keyword evidence="9" id="KW-1185">Reference proteome</keyword>
<dbReference type="InterPro" id="IPR013525">
    <property type="entry name" value="ABC2_TM"/>
</dbReference>
<keyword evidence="2" id="KW-1003">Cell membrane</keyword>
<keyword evidence="3 6" id="KW-0812">Transmembrane</keyword>
<accession>A0ABR8YXY1</accession>
<feature type="transmembrane region" description="Helical" evidence="6">
    <location>
        <begin position="350"/>
        <end position="371"/>
    </location>
</feature>
<evidence type="ECO:0000313" key="9">
    <source>
        <dbReference type="Proteomes" id="UP000661894"/>
    </source>
</evidence>
<dbReference type="EMBL" id="JACSPO010000001">
    <property type="protein sequence ID" value="MBD8060919.1"/>
    <property type="molecule type" value="Genomic_DNA"/>
</dbReference>
<evidence type="ECO:0000256" key="5">
    <source>
        <dbReference type="ARBA" id="ARBA00023136"/>
    </source>
</evidence>
<protein>
    <submittedName>
        <fullName evidence="8">ABC transporter permease</fullName>
    </submittedName>
</protein>
<reference evidence="8 9" key="1">
    <citation type="submission" date="2020-08" db="EMBL/GenBank/DDBJ databases">
        <title>A Genomic Blueprint of the Chicken Gut Microbiome.</title>
        <authorList>
            <person name="Gilroy R."/>
            <person name="Ravi A."/>
            <person name="Getino M."/>
            <person name="Pursley I."/>
            <person name="Horton D.L."/>
            <person name="Alikhan N.-F."/>
            <person name="Baker D."/>
            <person name="Gharbi K."/>
            <person name="Hall N."/>
            <person name="Watson M."/>
            <person name="Adriaenssens E.M."/>
            <person name="Foster-Nyarko E."/>
            <person name="Jarju S."/>
            <person name="Secka A."/>
            <person name="Antonio M."/>
            <person name="Oren A."/>
            <person name="Chaudhuri R."/>
            <person name="La Ragione R.M."/>
            <person name="Hildebrand F."/>
            <person name="Pallen M.J."/>
        </authorList>
    </citation>
    <scope>NUCLEOTIDE SEQUENCE [LARGE SCALE GENOMIC DNA]</scope>
    <source>
        <strain evidence="8 9">Sa1BUA1</strain>
    </source>
</reference>
<feature type="transmembrane region" description="Helical" evidence="6">
    <location>
        <begin position="193"/>
        <end position="213"/>
    </location>
</feature>
<evidence type="ECO:0000256" key="6">
    <source>
        <dbReference type="SAM" id="Phobius"/>
    </source>
</evidence>
<gene>
    <name evidence="8" type="ORF">H9624_01120</name>
</gene>
<keyword evidence="5 6" id="KW-0472">Membrane</keyword>
<dbReference type="PANTHER" id="PTHR30294:SF29">
    <property type="entry name" value="MULTIDRUG ABC TRANSPORTER PERMEASE YBHS-RELATED"/>
    <property type="match status" value="1"/>
</dbReference>
<evidence type="ECO:0000313" key="8">
    <source>
        <dbReference type="EMBL" id="MBD8060919.1"/>
    </source>
</evidence>
<dbReference type="Proteomes" id="UP000661894">
    <property type="component" value="Unassembled WGS sequence"/>
</dbReference>
<dbReference type="Gene3D" id="3.40.1710.10">
    <property type="entry name" value="abc type-2 transporter like domain"/>
    <property type="match status" value="1"/>
</dbReference>
<dbReference type="PANTHER" id="PTHR30294">
    <property type="entry name" value="MEMBRANE COMPONENT OF ABC TRANSPORTER YHHJ-RELATED"/>
    <property type="match status" value="1"/>
</dbReference>
<dbReference type="Pfam" id="PF12698">
    <property type="entry name" value="ABC2_membrane_3"/>
    <property type="match status" value="1"/>
</dbReference>
<feature type="transmembrane region" description="Helical" evidence="6">
    <location>
        <begin position="271"/>
        <end position="293"/>
    </location>
</feature>
<feature type="domain" description="ABC-2 type transporter transmembrane" evidence="7">
    <location>
        <begin position="13"/>
        <end position="372"/>
    </location>
</feature>
<sequence length="382" mass="38311">MAASDLRQRVRDRSVLIMGVLVPVALMFVMNLVFSGSDAPELGAVTVAAAVPAEDELAATLLATLEEIEDFEVTVEPVAADDVRPLAESGDAALGIVVPEGFGEAVTAGEPVTVELVEGDGAGLETDVLLLVVRGVTEQMTAGTVATHAGAAVGLPDEAVGEVGRQVAQAPPAVTTVEGTTATEQLDPAATTVAGQAGLFLLFTVGFGVLALVNEREQGTLARLRSMPIRPGLIVGAKALSSYVLGVASTLVLLTAGTLLFEVDFGSEPVVLVLVLSVVAAATSLMFVVARVARTAEQAGVAQAILAVVLGMAGGAFFPIAAGGLAATLLDLNPVSAFTRALGITAGGGGLADVAGPVGMMLAFAAVLALLSRLVPDRGVTS</sequence>
<proteinExistence type="predicted"/>
<name>A0ABR8YXY1_9MICO</name>
<comment type="caution">
    <text evidence="8">The sequence shown here is derived from an EMBL/GenBank/DDBJ whole genome shotgun (WGS) entry which is preliminary data.</text>
</comment>
<feature type="transmembrane region" description="Helical" evidence="6">
    <location>
        <begin position="15"/>
        <end position="34"/>
    </location>
</feature>
<keyword evidence="4 6" id="KW-1133">Transmembrane helix</keyword>
<evidence type="ECO:0000256" key="2">
    <source>
        <dbReference type="ARBA" id="ARBA00022475"/>
    </source>
</evidence>
<comment type="subcellular location">
    <subcellularLocation>
        <location evidence="1">Cell membrane</location>
        <topology evidence="1">Multi-pass membrane protein</topology>
    </subcellularLocation>
</comment>